<evidence type="ECO:0000313" key="6">
    <source>
        <dbReference type="EMBL" id="QSB06555.1"/>
    </source>
</evidence>
<keyword evidence="4" id="KW-0812">Transmembrane</keyword>
<name>A0A895XTD7_9ACTN</name>
<feature type="transmembrane region" description="Helical" evidence="4">
    <location>
        <begin position="144"/>
        <end position="167"/>
    </location>
</feature>
<feature type="transmembrane region" description="Helical" evidence="4">
    <location>
        <begin position="174"/>
        <end position="195"/>
    </location>
</feature>
<accession>A0A895XTD7</accession>
<protein>
    <submittedName>
        <fullName evidence="6">Metallophosphoesterase</fullName>
    </submittedName>
</protein>
<sequence>MATSFEDKPQRSLRSSRLRGFRRKSYRRLLATRRWRGWRPVGLAVALVTVSLVAVVLGLVLGAQTKAEVGPFETAMSVQPTNSGHTLIELPPLGNVILDSHDGPLQLQLRLESVHADTAQHMVDDPNYLVLMSNSIADDVAASLVRVAVSALASTTLAGLIIGSLVFRTMRRTAICGGMSFVLTLAAIGAAGLTVRTESISEPRYEGLLTHAPTVIGSAQTIADDYEQYALQLGQFVGNISEFYAIATDPQVFPADEDTIRVLHVSDLHLNPAAWDFVESLSNQFSVDLVADTGDTTDWGSPREASLYAEGVDQIDVPYVWVKGNHDSAHTVSAMSSYDHVIVLDGDVVEVEGLTIAGVADPRFTPDKTDQPSSEYAERMLLDSGERLKQAIQNHGGADVAMVHDPFMAQPVVGEVPIVLSGHKHRRVIEYMGMGTIGMTEGSTGAAGLRALDLSSPMKMQASVLYFDVETGALKAYDNISVGAIGESDISLQRNVIPEGDRISKDDLDDWSEPDVAPEHVREPEEEDY</sequence>
<dbReference type="SUPFAM" id="SSF56300">
    <property type="entry name" value="Metallo-dependent phosphatases"/>
    <property type="match status" value="1"/>
</dbReference>
<dbReference type="InterPro" id="IPR004843">
    <property type="entry name" value="Calcineurin-like_PHP"/>
</dbReference>
<keyword evidence="1" id="KW-0479">Metal-binding</keyword>
<dbReference type="PANTHER" id="PTHR31302">
    <property type="entry name" value="TRANSMEMBRANE PROTEIN WITH METALLOPHOSPHOESTERASE DOMAIN-RELATED"/>
    <property type="match status" value="1"/>
</dbReference>
<dbReference type="GO" id="GO:0016020">
    <property type="term" value="C:membrane"/>
    <property type="evidence" value="ECO:0007669"/>
    <property type="project" value="GOC"/>
</dbReference>
<evidence type="ECO:0000259" key="5">
    <source>
        <dbReference type="Pfam" id="PF00149"/>
    </source>
</evidence>
<dbReference type="KEGG" id="nav:JQS30_06545"/>
<dbReference type="RefSeq" id="WP_213172567.1">
    <property type="nucleotide sequence ID" value="NZ_CP070496.1"/>
</dbReference>
<gene>
    <name evidence="6" type="ORF">JQS30_06545</name>
</gene>
<dbReference type="Gene3D" id="3.60.21.10">
    <property type="match status" value="1"/>
</dbReference>
<evidence type="ECO:0000256" key="4">
    <source>
        <dbReference type="SAM" id="Phobius"/>
    </source>
</evidence>
<feature type="domain" description="Calcineurin-like phosphoesterase" evidence="5">
    <location>
        <begin position="260"/>
        <end position="426"/>
    </location>
</feature>
<dbReference type="PANTHER" id="PTHR31302:SF31">
    <property type="entry name" value="PHOSPHODIESTERASE YAEI"/>
    <property type="match status" value="1"/>
</dbReference>
<keyword evidence="4" id="KW-0472">Membrane</keyword>
<proteinExistence type="predicted"/>
<dbReference type="GO" id="GO:0009245">
    <property type="term" value="P:lipid A biosynthetic process"/>
    <property type="evidence" value="ECO:0007669"/>
    <property type="project" value="TreeGrafter"/>
</dbReference>
<evidence type="ECO:0000256" key="1">
    <source>
        <dbReference type="ARBA" id="ARBA00022723"/>
    </source>
</evidence>
<evidence type="ECO:0000313" key="7">
    <source>
        <dbReference type="Proteomes" id="UP000662939"/>
    </source>
</evidence>
<dbReference type="Pfam" id="PF00149">
    <property type="entry name" value="Metallophos"/>
    <property type="match status" value="1"/>
</dbReference>
<organism evidence="6 7">
    <name type="scientific">Natronoglycomyces albus</name>
    <dbReference type="NCBI Taxonomy" id="2811108"/>
    <lineage>
        <taxon>Bacteria</taxon>
        <taxon>Bacillati</taxon>
        <taxon>Actinomycetota</taxon>
        <taxon>Actinomycetes</taxon>
        <taxon>Glycomycetales</taxon>
        <taxon>Glycomycetaceae</taxon>
        <taxon>Natronoglycomyces</taxon>
    </lineage>
</organism>
<evidence type="ECO:0000256" key="3">
    <source>
        <dbReference type="SAM" id="MobiDB-lite"/>
    </source>
</evidence>
<dbReference type="GO" id="GO:0046872">
    <property type="term" value="F:metal ion binding"/>
    <property type="evidence" value="ECO:0007669"/>
    <property type="project" value="UniProtKB-KW"/>
</dbReference>
<dbReference type="EMBL" id="CP070496">
    <property type="protein sequence ID" value="QSB06555.1"/>
    <property type="molecule type" value="Genomic_DNA"/>
</dbReference>
<keyword evidence="7" id="KW-1185">Reference proteome</keyword>
<dbReference type="GO" id="GO:0008758">
    <property type="term" value="F:UDP-2,3-diacylglucosamine hydrolase activity"/>
    <property type="evidence" value="ECO:0007669"/>
    <property type="project" value="TreeGrafter"/>
</dbReference>
<keyword evidence="2" id="KW-0378">Hydrolase</keyword>
<dbReference type="InterPro" id="IPR051158">
    <property type="entry name" value="Metallophosphoesterase_sf"/>
</dbReference>
<feature type="region of interest" description="Disordered" evidence="3">
    <location>
        <begin position="499"/>
        <end position="529"/>
    </location>
</feature>
<dbReference type="InterPro" id="IPR029052">
    <property type="entry name" value="Metallo-depent_PP-like"/>
</dbReference>
<dbReference type="AlphaFoldDB" id="A0A895XTD7"/>
<dbReference type="Proteomes" id="UP000662939">
    <property type="component" value="Chromosome"/>
</dbReference>
<evidence type="ECO:0000256" key="2">
    <source>
        <dbReference type="ARBA" id="ARBA00022801"/>
    </source>
</evidence>
<reference evidence="6" key="1">
    <citation type="submission" date="2021-02" db="EMBL/GenBank/DDBJ databases">
        <title>Natronoglycomyces albus gen. nov., sp. nov, a haloalkaliphilic actinobacterium from a soda solonchak soil.</title>
        <authorList>
            <person name="Sorokin D.Y."/>
            <person name="Khijniak T.V."/>
            <person name="Zakharycheva A.P."/>
            <person name="Boueva O.V."/>
            <person name="Ariskina E.V."/>
            <person name="Hahnke R.L."/>
            <person name="Bunk B."/>
            <person name="Sproer C."/>
            <person name="Schumann P."/>
            <person name="Evtushenko L.I."/>
            <person name="Kublanov I.V."/>
        </authorList>
    </citation>
    <scope>NUCLEOTIDE SEQUENCE</scope>
    <source>
        <strain evidence="6">DSM 106290</strain>
    </source>
</reference>
<keyword evidence="4" id="KW-1133">Transmembrane helix</keyword>